<sequence>MGNRFFLETSPDRSPAYLLVFHGSRDPRPGMAANRLAELVRARLAARQEIAIARSSPSVAVREREEPPFVATASLELTEIPLHRQIDRCARVARERGSSGLYIIPLFLLRGVHVIEDIRAEVSLARSSFPIEVKPFLGSYPGMIELISRQFERFPTTDRILLSHGSRRAGGCRIVESIARRVAAVPAYRSIEPSLSSRIETCIGNGARSIAILPYFLFPGAITDEIDREIFSLSQKNKNVKFFSGEPLGATEELARVIVGETVR</sequence>
<dbReference type="GO" id="GO:0016829">
    <property type="term" value="F:lyase activity"/>
    <property type="evidence" value="ECO:0007669"/>
    <property type="project" value="UniProtKB-KW"/>
</dbReference>
<dbReference type="PANTHER" id="PTHR33542">
    <property type="entry name" value="SIROHYDROCHLORIN FERROCHELATASE, CHLOROPLASTIC"/>
    <property type="match status" value="1"/>
</dbReference>
<organism evidence="3 4">
    <name type="scientific">Pannus brasiliensis CCIBt3594</name>
    <dbReference type="NCBI Taxonomy" id="1427578"/>
    <lineage>
        <taxon>Bacteria</taxon>
        <taxon>Bacillati</taxon>
        <taxon>Cyanobacteriota</taxon>
        <taxon>Cyanophyceae</taxon>
        <taxon>Oscillatoriophycideae</taxon>
        <taxon>Chroococcales</taxon>
        <taxon>Microcystaceae</taxon>
        <taxon>Pannus</taxon>
    </lineage>
</organism>
<keyword evidence="2" id="KW-0456">Lyase</keyword>
<dbReference type="InterPro" id="IPR050963">
    <property type="entry name" value="Sirohydro_Cobaltochel/CbiX"/>
</dbReference>
<proteinExistence type="predicted"/>
<dbReference type="Gene3D" id="3.40.50.1400">
    <property type="match status" value="2"/>
</dbReference>
<accession>A0AAW9QV29</accession>
<comment type="caution">
    <text evidence="3">The sequence shown here is derived from an EMBL/GenBank/DDBJ whole genome shotgun (WGS) entry which is preliminary data.</text>
</comment>
<keyword evidence="1" id="KW-0479">Metal-binding</keyword>
<dbReference type="SUPFAM" id="SSF53800">
    <property type="entry name" value="Chelatase"/>
    <property type="match status" value="2"/>
</dbReference>
<evidence type="ECO:0000256" key="1">
    <source>
        <dbReference type="ARBA" id="ARBA00022723"/>
    </source>
</evidence>
<dbReference type="InterPro" id="IPR002762">
    <property type="entry name" value="CbiX-like"/>
</dbReference>
<reference evidence="3 4" key="1">
    <citation type="submission" date="2024-01" db="EMBL/GenBank/DDBJ databases">
        <title>Genomic insights into the taxonomy and metabolism of the cyanobacterium Pannus brasiliensis CCIBt3594.</title>
        <authorList>
            <person name="Machado M."/>
            <person name="Botero N.B."/>
            <person name="Andreote A.P.D."/>
            <person name="Feitosa A.M.T."/>
            <person name="Popin R."/>
            <person name="Sivonen K."/>
            <person name="Fiore M.F."/>
        </authorList>
    </citation>
    <scope>NUCLEOTIDE SEQUENCE [LARGE SCALE GENOMIC DNA]</scope>
    <source>
        <strain evidence="3 4">CCIBt3594</strain>
    </source>
</reference>
<keyword evidence="4" id="KW-1185">Reference proteome</keyword>
<protein>
    <submittedName>
        <fullName evidence="3">Sirohydrochlorin chelatase</fullName>
    </submittedName>
</protein>
<dbReference type="GO" id="GO:0046872">
    <property type="term" value="F:metal ion binding"/>
    <property type="evidence" value="ECO:0007669"/>
    <property type="project" value="UniProtKB-KW"/>
</dbReference>
<gene>
    <name evidence="3" type="ORF">V0288_08935</name>
</gene>
<dbReference type="EMBL" id="JBAFSM010000013">
    <property type="protein sequence ID" value="MEG3437241.1"/>
    <property type="molecule type" value="Genomic_DNA"/>
</dbReference>
<evidence type="ECO:0000313" key="3">
    <source>
        <dbReference type="EMBL" id="MEG3437241.1"/>
    </source>
</evidence>
<dbReference type="CDD" id="cd03416">
    <property type="entry name" value="CbiX_SirB_N"/>
    <property type="match status" value="1"/>
</dbReference>
<name>A0AAW9QV29_9CHRO</name>
<evidence type="ECO:0000313" key="4">
    <source>
        <dbReference type="Proteomes" id="UP001328733"/>
    </source>
</evidence>
<dbReference type="PANTHER" id="PTHR33542:SF3">
    <property type="entry name" value="SIROHYDROCHLORIN FERROCHELATASE, CHLOROPLASTIC"/>
    <property type="match status" value="1"/>
</dbReference>
<dbReference type="AlphaFoldDB" id="A0AAW9QV29"/>
<evidence type="ECO:0000256" key="2">
    <source>
        <dbReference type="ARBA" id="ARBA00023239"/>
    </source>
</evidence>
<dbReference type="Pfam" id="PF01903">
    <property type="entry name" value="CbiX"/>
    <property type="match status" value="2"/>
</dbReference>
<dbReference type="Proteomes" id="UP001328733">
    <property type="component" value="Unassembled WGS sequence"/>
</dbReference>
<dbReference type="RefSeq" id="WP_332864723.1">
    <property type="nucleotide sequence ID" value="NZ_JBAFSM010000013.1"/>
</dbReference>